<gene>
    <name evidence="8" type="ORF">I8J29_05970</name>
</gene>
<accession>A0ABS3W609</accession>
<dbReference type="RefSeq" id="WP_208846773.1">
    <property type="nucleotide sequence ID" value="NZ_JAGGDJ010000003.1"/>
</dbReference>
<keyword evidence="9" id="KW-1185">Reference proteome</keyword>
<evidence type="ECO:0000256" key="7">
    <source>
        <dbReference type="SAM" id="MobiDB-lite"/>
    </source>
</evidence>
<evidence type="ECO:0000256" key="2">
    <source>
        <dbReference type="ARBA" id="ARBA00022651"/>
    </source>
</evidence>
<evidence type="ECO:0000256" key="1">
    <source>
        <dbReference type="ARBA" id="ARBA00009865"/>
    </source>
</evidence>
<dbReference type="CDD" id="cd08981">
    <property type="entry name" value="GH43_Bt1873-like"/>
    <property type="match status" value="1"/>
</dbReference>
<name>A0ABS3W609_9BACL</name>
<dbReference type="EMBL" id="JAGGDJ010000003">
    <property type="protein sequence ID" value="MBO7743735.1"/>
    <property type="molecule type" value="Genomic_DNA"/>
</dbReference>
<dbReference type="InterPro" id="IPR052176">
    <property type="entry name" value="Glycosyl_Hydrlase_43_Enz"/>
</dbReference>
<evidence type="ECO:0000256" key="5">
    <source>
        <dbReference type="ARBA" id="ARBA00023295"/>
    </source>
</evidence>
<dbReference type="Proteomes" id="UP000670947">
    <property type="component" value="Unassembled WGS sequence"/>
</dbReference>
<keyword evidence="2" id="KW-0858">Xylan degradation</keyword>
<keyword evidence="2" id="KW-0624">Polysaccharide degradation</keyword>
<proteinExistence type="inferred from homology"/>
<protein>
    <submittedName>
        <fullName evidence="8">Family 43 glycosylhydrolase</fullName>
    </submittedName>
</protein>
<comment type="similarity">
    <text evidence="1 6">Belongs to the glycosyl hydrolase 43 family.</text>
</comment>
<comment type="caution">
    <text evidence="8">The sequence shown here is derived from an EMBL/GenBank/DDBJ whole genome shotgun (WGS) entry which is preliminary data.</text>
</comment>
<evidence type="ECO:0000313" key="8">
    <source>
        <dbReference type="EMBL" id="MBO7743735.1"/>
    </source>
</evidence>
<dbReference type="Gene3D" id="2.115.10.20">
    <property type="entry name" value="Glycosyl hydrolase domain, family 43"/>
    <property type="match status" value="1"/>
</dbReference>
<evidence type="ECO:0000256" key="3">
    <source>
        <dbReference type="ARBA" id="ARBA00022801"/>
    </source>
</evidence>
<evidence type="ECO:0000256" key="4">
    <source>
        <dbReference type="ARBA" id="ARBA00023277"/>
    </source>
</evidence>
<dbReference type="PANTHER" id="PTHR43772">
    <property type="entry name" value="ENDO-1,4-BETA-XYLANASE"/>
    <property type="match status" value="1"/>
</dbReference>
<keyword evidence="3 6" id="KW-0378">Hydrolase</keyword>
<evidence type="ECO:0000256" key="6">
    <source>
        <dbReference type="RuleBase" id="RU361187"/>
    </source>
</evidence>
<dbReference type="Pfam" id="PF04616">
    <property type="entry name" value="Glyco_hydro_43"/>
    <property type="match status" value="1"/>
</dbReference>
<dbReference type="InterPro" id="IPR006710">
    <property type="entry name" value="Glyco_hydro_43"/>
</dbReference>
<dbReference type="InterPro" id="IPR023296">
    <property type="entry name" value="Glyco_hydro_beta-prop_sf"/>
</dbReference>
<keyword evidence="4" id="KW-0119">Carbohydrate metabolism</keyword>
<feature type="region of interest" description="Disordered" evidence="7">
    <location>
        <begin position="1"/>
        <end position="26"/>
    </location>
</feature>
<dbReference type="SUPFAM" id="SSF75005">
    <property type="entry name" value="Arabinanase/levansucrase/invertase"/>
    <property type="match status" value="1"/>
</dbReference>
<sequence>MSNEDLAHSEREDVRSRKREDCSQSERIATRSWKREDIQLRDPFVLPSEAEGVYYLYGSTDADIWGPGTGFDAYVSRNLDDWEGPFPVFRPPADFFSDTNFWAPEVYARDGRFYMFATFRRKDNGRLGTAALAADGPLGPFLPHSAGPVTPEGWSSLDGSLFVDEAGAPWMVFCHEWQQIGDGEVCAVRLSADLREAVGEPETLFRASEAPWTTPYVSPRYPDAANYVTDGPFLFRGGAGALYLLWASFIANTYALGVARSESGGLAGPWTHQPEALYRSDGGHGMIFRAFDGRLLLAIHAPNRTPDERPLFLEIAERGGAIRLDGREREYACRRTARGFRDSCAASTPDS</sequence>
<keyword evidence="5 6" id="KW-0326">Glycosidase</keyword>
<dbReference type="PANTHER" id="PTHR43772:SF2">
    <property type="entry name" value="PUTATIVE (AFU_ORTHOLOGUE AFUA_2G04480)-RELATED"/>
    <property type="match status" value="1"/>
</dbReference>
<organism evidence="8 9">
    <name type="scientific">Paenibacillus artemisiicola</name>
    <dbReference type="NCBI Taxonomy" id="1172618"/>
    <lineage>
        <taxon>Bacteria</taxon>
        <taxon>Bacillati</taxon>
        <taxon>Bacillota</taxon>
        <taxon>Bacilli</taxon>
        <taxon>Bacillales</taxon>
        <taxon>Paenibacillaceae</taxon>
        <taxon>Paenibacillus</taxon>
    </lineage>
</organism>
<reference evidence="8 9" key="1">
    <citation type="submission" date="2021-03" db="EMBL/GenBank/DDBJ databases">
        <title>Paenibacillus artemisicola MWE-103 whole genome sequence.</title>
        <authorList>
            <person name="Ham Y.J."/>
        </authorList>
    </citation>
    <scope>NUCLEOTIDE SEQUENCE [LARGE SCALE GENOMIC DNA]</scope>
    <source>
        <strain evidence="8 9">MWE-103</strain>
    </source>
</reference>
<evidence type="ECO:0000313" key="9">
    <source>
        <dbReference type="Proteomes" id="UP000670947"/>
    </source>
</evidence>
<feature type="compositionally biased region" description="Basic and acidic residues" evidence="7">
    <location>
        <begin position="1"/>
        <end position="24"/>
    </location>
</feature>